<dbReference type="PANTHER" id="PTHR47204">
    <property type="entry name" value="OS02G0168900 PROTEIN"/>
    <property type="match status" value="1"/>
</dbReference>
<sequence>VAILTSSLRGYPLVGKKLDLPAGYSCVLLTEPFKPRTATQSRTFRAAGMTESITAWNWDKTPSRNDPLISALDWIHIAEAVSC</sequence>
<dbReference type="Proteomes" id="UP001558652">
    <property type="component" value="Unassembled WGS sequence"/>
</dbReference>
<evidence type="ECO:0000313" key="1">
    <source>
        <dbReference type="EMBL" id="KAL1123857.1"/>
    </source>
</evidence>
<gene>
    <name evidence="1" type="ORF">AAG570_001627</name>
</gene>
<feature type="non-terminal residue" evidence="1">
    <location>
        <position position="1"/>
    </location>
</feature>
<evidence type="ECO:0000313" key="2">
    <source>
        <dbReference type="Proteomes" id="UP001558652"/>
    </source>
</evidence>
<accession>A0ABD0Y9C2</accession>
<protein>
    <submittedName>
        <fullName evidence="1">Uncharacterized protein</fullName>
    </submittedName>
</protein>
<name>A0ABD0Y9C2_9HEMI</name>
<proteinExistence type="predicted"/>
<comment type="caution">
    <text evidence="1">The sequence shown here is derived from an EMBL/GenBank/DDBJ whole genome shotgun (WGS) entry which is preliminary data.</text>
</comment>
<dbReference type="PANTHER" id="PTHR47204:SF1">
    <property type="entry name" value="RIBONUCLEASE H2 SUBUNIT C"/>
    <property type="match status" value="1"/>
</dbReference>
<dbReference type="InterPro" id="IPR013924">
    <property type="entry name" value="RNase_H2_suC"/>
</dbReference>
<organism evidence="1 2">
    <name type="scientific">Ranatra chinensis</name>
    <dbReference type="NCBI Taxonomy" id="642074"/>
    <lineage>
        <taxon>Eukaryota</taxon>
        <taxon>Metazoa</taxon>
        <taxon>Ecdysozoa</taxon>
        <taxon>Arthropoda</taxon>
        <taxon>Hexapoda</taxon>
        <taxon>Insecta</taxon>
        <taxon>Pterygota</taxon>
        <taxon>Neoptera</taxon>
        <taxon>Paraneoptera</taxon>
        <taxon>Hemiptera</taxon>
        <taxon>Heteroptera</taxon>
        <taxon>Panheteroptera</taxon>
        <taxon>Nepomorpha</taxon>
        <taxon>Nepidae</taxon>
        <taxon>Ranatrinae</taxon>
        <taxon>Ranatra</taxon>
    </lineage>
</organism>
<dbReference type="Gene3D" id="2.40.128.680">
    <property type="match status" value="1"/>
</dbReference>
<dbReference type="EMBL" id="JBFDAA010000011">
    <property type="protein sequence ID" value="KAL1123857.1"/>
    <property type="molecule type" value="Genomic_DNA"/>
</dbReference>
<dbReference type="Pfam" id="PF08615">
    <property type="entry name" value="RNase_H2_suC"/>
    <property type="match status" value="1"/>
</dbReference>
<reference evidence="1 2" key="1">
    <citation type="submission" date="2024-07" db="EMBL/GenBank/DDBJ databases">
        <title>Chromosome-level genome assembly of the water stick insect Ranatra chinensis (Heteroptera: Nepidae).</title>
        <authorList>
            <person name="Liu X."/>
        </authorList>
    </citation>
    <scope>NUCLEOTIDE SEQUENCE [LARGE SCALE GENOMIC DNA]</scope>
    <source>
        <strain evidence="1">Cailab_2021Rc</strain>
        <tissue evidence="1">Muscle</tissue>
    </source>
</reference>
<keyword evidence="2" id="KW-1185">Reference proteome</keyword>
<dbReference type="AlphaFoldDB" id="A0ABD0Y9C2"/>